<dbReference type="Proteomes" id="UP001316803">
    <property type="component" value="Unassembled WGS sequence"/>
</dbReference>
<gene>
    <name evidence="2" type="ORF">OHC33_002462</name>
</gene>
<sequence length="553" mass="59742">MSVRVRHLNADSSFLLIFSPKEEPTSDDLLSVNGAFTVLIDPWLVGPSIVNAKWFAVTRRVVPSAISHLSEIEEPDVVLVSQNKPDHCHKQTLLQLRPEGKSLIAAEPGAAKAIKSWNHFDPNRVTALTKYDAKARFGNTLRLRIPPLGPDGLPGELNIAFIPARNYVTGLHNAYGITYQPPTRVKVLAPVTTIDLPRQNFSMPFTPVSLPAQSPQPMLSPAFARPASSYVRTSPELPRARPTTAPDNHRLAGNYTPRLSQPSTTRPPEFSAPLDHTNTGSSERDAKQSQTGRASTAVPVPEVNFDTDALINTTDFTTTLPTPPLSASVSSSAYSGPSSDISDDSPIPQTASTNTSFSSSPALPYSPSLPQLKSRYSRAPTIHPARPTAISCLYSPHGIPLSDLKPYIQHHLVPLPGALPLTCLFHSFDYASNPWWFGGNIMMGVDGGMEIARALMARCWVSAHDEVKDDRGVAVRFLRCERIGEGVVRRKIEEAEAEGEGRWECDVRALDVGEEVRLGASGERRRAGDGGVGLGLGLGSALDVEVLDGNNGG</sequence>
<feature type="compositionally biased region" description="Low complexity" evidence="1">
    <location>
        <begin position="316"/>
        <end position="348"/>
    </location>
</feature>
<reference evidence="2 3" key="1">
    <citation type="submission" date="2022-12" db="EMBL/GenBank/DDBJ databases">
        <title>Genomic features and morphological characterization of a novel Knufia sp. strain isolated from spacecraft assembly facility.</title>
        <authorList>
            <person name="Teixeira M."/>
            <person name="Chander A.M."/>
            <person name="Stajich J.E."/>
            <person name="Venkateswaran K."/>
        </authorList>
    </citation>
    <scope>NUCLEOTIDE SEQUENCE [LARGE SCALE GENOMIC DNA]</scope>
    <source>
        <strain evidence="2 3">FJI-L2-BK-P2</strain>
    </source>
</reference>
<dbReference type="Gene3D" id="3.60.15.10">
    <property type="entry name" value="Ribonuclease Z/Hydroxyacylglutathione hydrolase-like"/>
    <property type="match status" value="1"/>
</dbReference>
<feature type="region of interest" description="Disordered" evidence="1">
    <location>
        <begin position="212"/>
        <end position="301"/>
    </location>
</feature>
<feature type="region of interest" description="Disordered" evidence="1">
    <location>
        <begin position="316"/>
        <end position="366"/>
    </location>
</feature>
<evidence type="ECO:0000313" key="2">
    <source>
        <dbReference type="EMBL" id="KAK5956973.1"/>
    </source>
</evidence>
<name>A0AAN8EJP3_9EURO</name>
<feature type="compositionally biased region" description="Low complexity" evidence="1">
    <location>
        <begin position="356"/>
        <end position="366"/>
    </location>
</feature>
<accession>A0AAN8EJP3</accession>
<dbReference type="InterPro" id="IPR036866">
    <property type="entry name" value="RibonucZ/Hydroxyglut_hydro"/>
</dbReference>
<dbReference type="PANTHER" id="PTHR36142:SF5">
    <property type="entry name" value="METALLO-BETA-LACTAMASE DOMAIN-CONTAINING PROTEIN"/>
    <property type="match status" value="1"/>
</dbReference>
<dbReference type="Pfam" id="PF13483">
    <property type="entry name" value="Lactamase_B_3"/>
    <property type="match status" value="1"/>
</dbReference>
<protein>
    <recommendedName>
        <fullName evidence="4">Beta-lactamase superfamily domain-containing protein</fullName>
    </recommendedName>
</protein>
<feature type="compositionally biased region" description="Polar residues" evidence="1">
    <location>
        <begin position="257"/>
        <end position="266"/>
    </location>
</feature>
<dbReference type="AlphaFoldDB" id="A0AAN8EJP3"/>
<proteinExistence type="predicted"/>
<dbReference type="PANTHER" id="PTHR36142">
    <property type="entry name" value="METALLO-HYDROLASE/OXIDOREDUCTASE SUPERFAMILY PROTEIN"/>
    <property type="match status" value="1"/>
</dbReference>
<evidence type="ECO:0000313" key="3">
    <source>
        <dbReference type="Proteomes" id="UP001316803"/>
    </source>
</evidence>
<evidence type="ECO:0000256" key="1">
    <source>
        <dbReference type="SAM" id="MobiDB-lite"/>
    </source>
</evidence>
<evidence type="ECO:0008006" key="4">
    <source>
        <dbReference type="Google" id="ProtNLM"/>
    </source>
</evidence>
<keyword evidence="3" id="KW-1185">Reference proteome</keyword>
<dbReference type="EMBL" id="JAKLMC020000004">
    <property type="protein sequence ID" value="KAK5956973.1"/>
    <property type="molecule type" value="Genomic_DNA"/>
</dbReference>
<organism evidence="2 3">
    <name type="scientific">Knufia fluminis</name>
    <dbReference type="NCBI Taxonomy" id="191047"/>
    <lineage>
        <taxon>Eukaryota</taxon>
        <taxon>Fungi</taxon>
        <taxon>Dikarya</taxon>
        <taxon>Ascomycota</taxon>
        <taxon>Pezizomycotina</taxon>
        <taxon>Eurotiomycetes</taxon>
        <taxon>Chaetothyriomycetidae</taxon>
        <taxon>Chaetothyriales</taxon>
        <taxon>Trichomeriaceae</taxon>
        <taxon>Knufia</taxon>
    </lineage>
</organism>
<comment type="caution">
    <text evidence="2">The sequence shown here is derived from an EMBL/GenBank/DDBJ whole genome shotgun (WGS) entry which is preliminary data.</text>
</comment>